<dbReference type="Gene3D" id="2.60.120.920">
    <property type="match status" value="1"/>
</dbReference>
<dbReference type="InterPro" id="IPR013320">
    <property type="entry name" value="ConA-like_dom_sf"/>
</dbReference>
<protein>
    <recommendedName>
        <fullName evidence="1">B30.2/SPRY domain-containing protein</fullName>
    </recommendedName>
</protein>
<proteinExistence type="predicted"/>
<dbReference type="OrthoDB" id="10070943at2759"/>
<organism evidence="2 3">
    <name type="scientific">Dinothrombium tinctorium</name>
    <dbReference type="NCBI Taxonomy" id="1965070"/>
    <lineage>
        <taxon>Eukaryota</taxon>
        <taxon>Metazoa</taxon>
        <taxon>Ecdysozoa</taxon>
        <taxon>Arthropoda</taxon>
        <taxon>Chelicerata</taxon>
        <taxon>Arachnida</taxon>
        <taxon>Acari</taxon>
        <taxon>Acariformes</taxon>
        <taxon>Trombidiformes</taxon>
        <taxon>Prostigmata</taxon>
        <taxon>Anystina</taxon>
        <taxon>Parasitengona</taxon>
        <taxon>Trombidioidea</taxon>
        <taxon>Trombidiidae</taxon>
        <taxon>Dinothrombium</taxon>
    </lineage>
</organism>
<dbReference type="InterPro" id="IPR001870">
    <property type="entry name" value="B30.2/SPRY"/>
</dbReference>
<evidence type="ECO:0000313" key="2">
    <source>
        <dbReference type="EMBL" id="RWS02718.1"/>
    </source>
</evidence>
<reference evidence="2 3" key="1">
    <citation type="journal article" date="2018" name="Gigascience">
        <title>Genomes of trombidid mites reveal novel predicted allergens and laterally-transferred genes associated with secondary metabolism.</title>
        <authorList>
            <person name="Dong X."/>
            <person name="Chaisiri K."/>
            <person name="Xia D."/>
            <person name="Armstrong S.D."/>
            <person name="Fang Y."/>
            <person name="Donnelly M.J."/>
            <person name="Kadowaki T."/>
            <person name="McGarry J.W."/>
            <person name="Darby A.C."/>
            <person name="Makepeace B.L."/>
        </authorList>
    </citation>
    <scope>NUCLEOTIDE SEQUENCE [LARGE SCALE GENOMIC DNA]</scope>
    <source>
        <strain evidence="2">UoL-WK</strain>
    </source>
</reference>
<dbReference type="SUPFAM" id="SSF49899">
    <property type="entry name" value="Concanavalin A-like lectins/glucanases"/>
    <property type="match status" value="1"/>
</dbReference>
<feature type="domain" description="B30.2/SPRY" evidence="1">
    <location>
        <begin position="1"/>
        <end position="160"/>
    </location>
</feature>
<accession>A0A443QI86</accession>
<name>A0A443QI86_9ACAR</name>
<evidence type="ECO:0000259" key="1">
    <source>
        <dbReference type="PROSITE" id="PS50188"/>
    </source>
</evidence>
<gene>
    <name evidence="2" type="ORF">B4U79_16587</name>
</gene>
<dbReference type="EMBL" id="NCKU01007327">
    <property type="protein sequence ID" value="RWS02718.1"/>
    <property type="molecule type" value="Genomic_DNA"/>
</dbReference>
<keyword evidence="3" id="KW-1185">Reference proteome</keyword>
<dbReference type="PROSITE" id="PS50188">
    <property type="entry name" value="B302_SPRY"/>
    <property type="match status" value="1"/>
</dbReference>
<comment type="caution">
    <text evidence="2">The sequence shown here is derived from an EMBL/GenBank/DDBJ whole genome shotgun (WGS) entry which is preliminary data.</text>
</comment>
<dbReference type="InterPro" id="IPR043136">
    <property type="entry name" value="B30.2/SPRY_sf"/>
</dbReference>
<evidence type="ECO:0000313" key="3">
    <source>
        <dbReference type="Proteomes" id="UP000285301"/>
    </source>
</evidence>
<dbReference type="AlphaFoldDB" id="A0A443QI86"/>
<sequence>MCDQVYEGESLNGVTISFVTNSTHTLRPCVFTPADGGMESGKHFWEFQFKNASGESYVGVSLKDEPFKHVTGAFYGGHGGFLSAQEYGKIQFGETIRGDDKVGLYLELDNEEFKMYIFHNDRPLGLAFYNRFWYRKPIFPAIIFVGNGSVTITKQDHIPTDLEFKPQYGDFGGYFKVDECITSQSSPKLIFNDTKKYACQVVVTKFDKLATESKPEEYRISCRLQSLVTMNICQKDSSWKLCGHAVGLNIAHKHADKEVRKKLEECILYNFIYNNEVIREGESLVLRQKQMEGWVKMHAEKPPERRLYRENVFGFKTKDDGSPNIEPDMKVDESKENAASSVSMSLYVIIWLTISLLIRKYN</sequence>
<dbReference type="Proteomes" id="UP000285301">
    <property type="component" value="Unassembled WGS sequence"/>
</dbReference>